<dbReference type="PANTHER" id="PTHR35400:SF3">
    <property type="entry name" value="SLL1072 PROTEIN"/>
    <property type="match status" value="1"/>
</dbReference>
<reference evidence="3" key="1">
    <citation type="journal article" date="2019" name="Int. J. Syst. Evol. Microbiol.">
        <title>The Global Catalogue of Microorganisms (GCM) 10K type strain sequencing project: providing services to taxonomists for standard genome sequencing and annotation.</title>
        <authorList>
            <consortium name="The Broad Institute Genomics Platform"/>
            <consortium name="The Broad Institute Genome Sequencing Center for Infectious Disease"/>
            <person name="Wu L."/>
            <person name="Ma J."/>
        </authorList>
    </citation>
    <scope>NUCLEOTIDE SEQUENCE [LARGE SCALE GENOMIC DNA]</scope>
    <source>
        <strain evidence="3">JCM 17440</strain>
    </source>
</reference>
<evidence type="ECO:0000313" key="3">
    <source>
        <dbReference type="Proteomes" id="UP001501710"/>
    </source>
</evidence>
<evidence type="ECO:0000259" key="1">
    <source>
        <dbReference type="Pfam" id="PF05685"/>
    </source>
</evidence>
<gene>
    <name evidence="2" type="ORF">GCM10022254_74260</name>
</gene>
<proteinExistence type="predicted"/>
<feature type="domain" description="Putative restriction endonuclease" evidence="1">
    <location>
        <begin position="27"/>
        <end position="174"/>
    </location>
</feature>
<dbReference type="InterPro" id="IPR011335">
    <property type="entry name" value="Restrct_endonuc-II-like"/>
</dbReference>
<dbReference type="Pfam" id="PF05685">
    <property type="entry name" value="Uma2"/>
    <property type="match status" value="1"/>
</dbReference>
<evidence type="ECO:0000313" key="2">
    <source>
        <dbReference type="EMBL" id="GAA4242195.1"/>
    </source>
</evidence>
<dbReference type="Gene3D" id="3.90.1570.10">
    <property type="entry name" value="tt1808, chain A"/>
    <property type="match status" value="1"/>
</dbReference>
<dbReference type="EMBL" id="BAABAS010000029">
    <property type="protein sequence ID" value="GAA4242195.1"/>
    <property type="molecule type" value="Genomic_DNA"/>
</dbReference>
<dbReference type="InterPro" id="IPR012296">
    <property type="entry name" value="Nuclease_put_TT1808"/>
</dbReference>
<comment type="caution">
    <text evidence="2">The sequence shown here is derived from an EMBL/GenBank/DDBJ whole genome shotgun (WGS) entry which is preliminary data.</text>
</comment>
<dbReference type="Proteomes" id="UP001501710">
    <property type="component" value="Unassembled WGS sequence"/>
</dbReference>
<dbReference type="CDD" id="cd06260">
    <property type="entry name" value="DUF820-like"/>
    <property type="match status" value="1"/>
</dbReference>
<name>A0ABP8CQR5_9ACTN</name>
<organism evidence="2 3">
    <name type="scientific">Actinomadura meridiana</name>
    <dbReference type="NCBI Taxonomy" id="559626"/>
    <lineage>
        <taxon>Bacteria</taxon>
        <taxon>Bacillati</taxon>
        <taxon>Actinomycetota</taxon>
        <taxon>Actinomycetes</taxon>
        <taxon>Streptosporangiales</taxon>
        <taxon>Thermomonosporaceae</taxon>
        <taxon>Actinomadura</taxon>
    </lineage>
</organism>
<dbReference type="InterPro" id="IPR008538">
    <property type="entry name" value="Uma2"/>
</dbReference>
<accession>A0ABP8CQR5</accession>
<keyword evidence="3" id="KW-1185">Reference proteome</keyword>
<sequence length="221" mass="24747">MDLSCHQLERNVSVAHDHGGPGPYTVEDLHAREDEGRGLELEDGWLVKLSPNPLHNYAYRRLHELIETAAQQAGAAIYADRGGDWEISTPSGVRKPDVIVVPRHTAKSWFEGDCPTTIPGHDLLLVVEVVSPRSGSESRDRFRKPQEYAAMGIPQYWVVDYKPEPVVQVFVLDEHEAGHTGERVSAYRLDQRATAGDILEVKIEADKPFTVRFDPQVLTAF</sequence>
<protein>
    <recommendedName>
        <fullName evidence="1">Putative restriction endonuclease domain-containing protein</fullName>
    </recommendedName>
</protein>
<dbReference type="PANTHER" id="PTHR35400">
    <property type="entry name" value="SLR1083 PROTEIN"/>
    <property type="match status" value="1"/>
</dbReference>
<dbReference type="SUPFAM" id="SSF52980">
    <property type="entry name" value="Restriction endonuclease-like"/>
    <property type="match status" value="1"/>
</dbReference>